<organism evidence="1 2">
    <name type="scientific">Terrilactibacillus tamarindi</name>
    <dbReference type="NCBI Taxonomy" id="2599694"/>
    <lineage>
        <taxon>Bacteria</taxon>
        <taxon>Bacillati</taxon>
        <taxon>Bacillota</taxon>
        <taxon>Bacilli</taxon>
        <taxon>Bacillales</taxon>
        <taxon>Bacillaceae</taxon>
        <taxon>Terrilactibacillus</taxon>
    </lineage>
</organism>
<gene>
    <name evidence="1" type="ORF">GMB86_12555</name>
</gene>
<evidence type="ECO:0008006" key="3">
    <source>
        <dbReference type="Google" id="ProtNLM"/>
    </source>
</evidence>
<name>A0A6N8CU79_9BACI</name>
<reference evidence="1 2" key="1">
    <citation type="submission" date="2019-11" db="EMBL/GenBank/DDBJ databases">
        <title>Terrilactibacillus tamarindus sp. nov. BCM23-1 isolated from bark of Tamarindus indica.</title>
        <authorList>
            <person name="Kingkaew E."/>
            <person name="Tanasupawat S."/>
        </authorList>
    </citation>
    <scope>NUCLEOTIDE SEQUENCE [LARGE SCALE GENOMIC DNA]</scope>
    <source>
        <strain evidence="1 2">BCM23-1</strain>
    </source>
</reference>
<dbReference type="Proteomes" id="UP000440978">
    <property type="component" value="Unassembled WGS sequence"/>
</dbReference>
<protein>
    <recommendedName>
        <fullName evidence="3">DUF3139 domain-containing protein</fullName>
    </recommendedName>
</protein>
<dbReference type="RefSeq" id="WP_155220441.1">
    <property type="nucleotide sequence ID" value="NZ_WNHB01000021.1"/>
</dbReference>
<dbReference type="OrthoDB" id="2455568at2"/>
<accession>A0A6N8CU79</accession>
<sequence>MKKIRTVLLILFILIGIGFSYIQYKKSNVELSVIKYLTTEKNISNGDIISSEPFIANLQGDKKWMVSIKLKDDDKTYYYYKNKDKVVLESYVENGVERVQ</sequence>
<dbReference type="EMBL" id="WNHB01000021">
    <property type="protein sequence ID" value="MTT32837.1"/>
    <property type="molecule type" value="Genomic_DNA"/>
</dbReference>
<evidence type="ECO:0000313" key="2">
    <source>
        <dbReference type="Proteomes" id="UP000440978"/>
    </source>
</evidence>
<comment type="caution">
    <text evidence="1">The sequence shown here is derived from an EMBL/GenBank/DDBJ whole genome shotgun (WGS) entry which is preliminary data.</text>
</comment>
<dbReference type="AlphaFoldDB" id="A0A6N8CU79"/>
<proteinExistence type="predicted"/>
<keyword evidence="2" id="KW-1185">Reference proteome</keyword>
<evidence type="ECO:0000313" key="1">
    <source>
        <dbReference type="EMBL" id="MTT32837.1"/>
    </source>
</evidence>